<evidence type="ECO:0000259" key="8">
    <source>
        <dbReference type="Pfam" id="PF13193"/>
    </source>
</evidence>
<dbReference type="InterPro" id="IPR001031">
    <property type="entry name" value="Thioesterase"/>
</dbReference>
<dbReference type="InterPro" id="IPR025110">
    <property type="entry name" value="AMP-bd_C"/>
</dbReference>
<reference evidence="9" key="1">
    <citation type="submission" date="2022-10" db="EMBL/GenBank/DDBJ databases">
        <title>The complete genomes of actinobacterial strains from the NBC collection.</title>
        <authorList>
            <person name="Joergensen T.S."/>
            <person name="Alvarez Arevalo M."/>
            <person name="Sterndorff E.B."/>
            <person name="Faurdal D."/>
            <person name="Vuksanovic O."/>
            <person name="Mourched A.-S."/>
            <person name="Charusanti P."/>
            <person name="Shaw S."/>
            <person name="Blin K."/>
            <person name="Weber T."/>
        </authorList>
    </citation>
    <scope>NUCLEOTIDE SEQUENCE</scope>
    <source>
        <strain evidence="9">NBC_00222</strain>
    </source>
</reference>
<dbReference type="SUPFAM" id="SSF56801">
    <property type="entry name" value="Acetyl-CoA synthetase-like"/>
    <property type="match status" value="1"/>
</dbReference>
<dbReference type="Pfam" id="PF00501">
    <property type="entry name" value="AMP-binding"/>
    <property type="match status" value="1"/>
</dbReference>
<dbReference type="Pfam" id="PF00668">
    <property type="entry name" value="Condensation"/>
    <property type="match status" value="1"/>
</dbReference>
<dbReference type="InterPro" id="IPR020845">
    <property type="entry name" value="AMP-binding_CS"/>
</dbReference>
<dbReference type="NCBIfam" id="TIGR01733">
    <property type="entry name" value="AA-adenyl-dom"/>
    <property type="match status" value="1"/>
</dbReference>
<dbReference type="CDD" id="cd05930">
    <property type="entry name" value="A_NRPS"/>
    <property type="match status" value="1"/>
</dbReference>
<dbReference type="PANTHER" id="PTHR45527:SF1">
    <property type="entry name" value="FATTY ACID SYNTHASE"/>
    <property type="match status" value="1"/>
</dbReference>
<feature type="transmembrane region" description="Helical" evidence="3">
    <location>
        <begin position="1455"/>
        <end position="1476"/>
    </location>
</feature>
<evidence type="ECO:0000256" key="2">
    <source>
        <dbReference type="SAM" id="MobiDB-lite"/>
    </source>
</evidence>
<keyword evidence="10" id="KW-1185">Reference proteome</keyword>
<dbReference type="InterPro" id="IPR011701">
    <property type="entry name" value="MFS"/>
</dbReference>
<evidence type="ECO:0000313" key="9">
    <source>
        <dbReference type="EMBL" id="WUQ81862.1"/>
    </source>
</evidence>
<comment type="cofactor">
    <cofactor evidence="1">
        <name>pantetheine 4'-phosphate</name>
        <dbReference type="ChEBI" id="CHEBI:47942"/>
    </cofactor>
</comment>
<feature type="domain" description="Thioesterase" evidence="7">
    <location>
        <begin position="1131"/>
        <end position="1237"/>
    </location>
</feature>
<feature type="transmembrane region" description="Helical" evidence="3">
    <location>
        <begin position="1514"/>
        <end position="1532"/>
    </location>
</feature>
<feature type="domain" description="Condensation" evidence="6">
    <location>
        <begin position="45"/>
        <end position="490"/>
    </location>
</feature>
<evidence type="ECO:0000259" key="5">
    <source>
        <dbReference type="Pfam" id="PF00550"/>
    </source>
</evidence>
<feature type="transmembrane region" description="Helical" evidence="3">
    <location>
        <begin position="1553"/>
        <end position="1575"/>
    </location>
</feature>
<dbReference type="Pfam" id="PF07690">
    <property type="entry name" value="MFS_1"/>
    <property type="match status" value="1"/>
</dbReference>
<evidence type="ECO:0000256" key="3">
    <source>
        <dbReference type="SAM" id="Phobius"/>
    </source>
</evidence>
<feature type="transmembrane region" description="Helical" evidence="3">
    <location>
        <begin position="1665"/>
        <end position="1686"/>
    </location>
</feature>
<dbReference type="Pfam" id="PF00550">
    <property type="entry name" value="PP-binding"/>
    <property type="match status" value="1"/>
</dbReference>
<keyword evidence="3" id="KW-1133">Transmembrane helix</keyword>
<dbReference type="Gene3D" id="1.10.1200.10">
    <property type="entry name" value="ACP-like"/>
    <property type="match status" value="1"/>
</dbReference>
<feature type="region of interest" description="Disordered" evidence="2">
    <location>
        <begin position="1278"/>
        <end position="1300"/>
    </location>
</feature>
<feature type="compositionally biased region" description="Polar residues" evidence="2">
    <location>
        <begin position="1866"/>
        <end position="1875"/>
    </location>
</feature>
<dbReference type="SUPFAM" id="SSF53474">
    <property type="entry name" value="alpha/beta-Hydrolases"/>
    <property type="match status" value="1"/>
</dbReference>
<feature type="transmembrane region" description="Helical" evidence="3">
    <location>
        <begin position="1753"/>
        <end position="1772"/>
    </location>
</feature>
<dbReference type="Gene3D" id="3.30.300.30">
    <property type="match status" value="1"/>
</dbReference>
<accession>A0ABZ1TSE0</accession>
<feature type="transmembrane region" description="Helical" evidence="3">
    <location>
        <begin position="1631"/>
        <end position="1653"/>
    </location>
</feature>
<dbReference type="InterPro" id="IPR029058">
    <property type="entry name" value="AB_hydrolase_fold"/>
</dbReference>
<dbReference type="InterPro" id="IPR036736">
    <property type="entry name" value="ACP-like_sf"/>
</dbReference>
<dbReference type="Gene3D" id="3.30.559.30">
    <property type="entry name" value="Nonribosomal peptide synthetase, condensation domain"/>
    <property type="match status" value="1"/>
</dbReference>
<feature type="transmembrane region" description="Helical" evidence="3">
    <location>
        <begin position="1806"/>
        <end position="1826"/>
    </location>
</feature>
<dbReference type="RefSeq" id="WP_328952934.1">
    <property type="nucleotide sequence ID" value="NZ_CP108110.1"/>
</dbReference>
<dbReference type="InterPro" id="IPR000873">
    <property type="entry name" value="AMP-dep_synth/lig_dom"/>
</dbReference>
<feature type="transmembrane region" description="Helical" evidence="3">
    <location>
        <begin position="1581"/>
        <end position="1600"/>
    </location>
</feature>
<dbReference type="InterPro" id="IPR045851">
    <property type="entry name" value="AMP-bd_C_sf"/>
</dbReference>
<feature type="region of interest" description="Disordered" evidence="2">
    <location>
        <begin position="1856"/>
        <end position="1875"/>
    </location>
</feature>
<dbReference type="SUPFAM" id="SSF103473">
    <property type="entry name" value="MFS general substrate transporter"/>
    <property type="match status" value="1"/>
</dbReference>
<dbReference type="SUPFAM" id="SSF52777">
    <property type="entry name" value="CoA-dependent acyltransferases"/>
    <property type="match status" value="2"/>
</dbReference>
<dbReference type="InterPro" id="IPR036259">
    <property type="entry name" value="MFS_trans_sf"/>
</dbReference>
<gene>
    <name evidence="9" type="ORF">OHA16_02030</name>
</gene>
<evidence type="ECO:0000313" key="10">
    <source>
        <dbReference type="Proteomes" id="UP001432222"/>
    </source>
</evidence>
<evidence type="ECO:0000259" key="4">
    <source>
        <dbReference type="Pfam" id="PF00501"/>
    </source>
</evidence>
<dbReference type="Gene3D" id="3.40.50.1820">
    <property type="entry name" value="alpha/beta hydrolase"/>
    <property type="match status" value="1"/>
</dbReference>
<dbReference type="Gene3D" id="3.40.50.980">
    <property type="match status" value="2"/>
</dbReference>
<dbReference type="PROSITE" id="PS00455">
    <property type="entry name" value="AMP_BINDING"/>
    <property type="match status" value="1"/>
</dbReference>
<dbReference type="InterPro" id="IPR023213">
    <property type="entry name" value="CAT-like_dom_sf"/>
</dbReference>
<feature type="region of interest" description="Disordered" evidence="2">
    <location>
        <begin position="25"/>
        <end position="44"/>
    </location>
</feature>
<keyword evidence="3" id="KW-0472">Membrane</keyword>
<feature type="transmembrane region" description="Helical" evidence="3">
    <location>
        <begin position="1423"/>
        <end position="1449"/>
    </location>
</feature>
<dbReference type="PANTHER" id="PTHR45527">
    <property type="entry name" value="NONRIBOSOMAL PEPTIDE SYNTHETASE"/>
    <property type="match status" value="1"/>
</dbReference>
<sequence>MTEVSAERRDPQLANALRARLASARRTAARSTPAIPARPDGDAPAPLSAAQARLWFLTQLDPESTAYQIPVALHLQGPLDRAALLGAVRDLAERHQVLRSLIVETDGEPMTVTGPVDAVPLAEVDLTGPGGRESLDRRLREDLRRPFDLAVEPPVRAMLLRLGTEEHVLALTVHHIAFDAWSRTVAVAELAALYSARLGLAEPPAPPPVQYADYAHWLSRRPEEGDRAEADLTWWVRALSGLEPVLDLPTDRPRPPVADRTGAELPVVLPPALTAKVRGRAAEAGCTPFMVLLAVWQELLARLSGVDDVPVGVPEAGRRHPDTERTIGFFINTLTMRTDLSGGPSGRELLNRVRDVALEAFARTEVPFERIVDRLRPARDLSTTPIFQVLLNVIDTPAVAPRFPGLVARVFAPPATTAKFDLNLAFAATSASGPGDARSTGDTGDTYEGSLIYRTDLFERHTAQRITEWYAVLLDGVLSDLDRPVREVALEPVDGPLLSGPRREFDLTRPLHTLVERWAAERPDATAVVGPDGELTYGQLDRRANRLAHRLLAAGVEPHDPVAVLADRRTPLVVALLATLKAGAIYLPLDPAYPDDRLADILTTAGARIVLAEREFAGRGSDPAGAAPELLIIDDPSAPEGPAEQPHGAPGVAVDPAAPAYLIFTSGSTGRPKGVTVEHRQITHYLHAVAERLAGCDVAGGSFALVSTHAADLGLTNLFGALATGGTVHLVDREVATDPEAYGEYLAAHPVDAVKMVPSHLELLAAHGDLGRVLPRKLLVLAGEACSWDLVARIRTARPELAVQVHYGPTETTVSVLGCAVEETPPTRRSGTVPIGRPLADVDCWVVDPDGRPLPVGVPGELWIGGPSVARGYFGRPDLTDERFVPDPVTGRARCYRSGDRVRLTEAGLFEFLGRVDDQVKIRGFRVELGEVATALRDLPELAEAVVLPVGEAHAARLAAWVTPAAPASAVDVARVRTALRGRLPDYMVPSAIVVLPALPLNPNGKVDRSALPAPEPAASTEHIAPSTPTELRVARAWAQVLEPGAADSASVGIGIGIDDDFFALGGDSFRAVRAVRAIDPTLRVIDLFTRPTVRELAAFLDAAEAGGPDGERRLLHRLAGPPPGRLPTVTVVCVPYGGGSAAAYGPLATELATAIPGAAVLAVELPGHDSARPDEPLLPLTALIDRVVAELAEPALVTGPGPVVVYGHCVGSAAATELALRLEAEGVPVTGLLVGGSFPGARLPGRLSTWLRGKFPATRWTSDRAYRDFLRTLGGIDDDGDATGNSDGDGNGNGNGEAADAAQRTMLRALRHDVDQAQGWFTGELTRPDARRLRAPVLCVIGERDRSTELYEERFAEWGAFADRVELATLPRAGHYFLKHQAAQLAALVGERLGAWSGGLLPEPIADVTVVGGRARRDLRDFYLVAAGQTVSLIGSALTSFALGVWAYQRSGRVLDYALISMLAMLPAIVAGPLGGAVADRIDRRRVMLACDAVSATATVSLVAALWSGGLGLWQVGLIVGVMSLVTAFRRPAYLAAVAQLVPKPYLVQANGLANLGAGLGTLIAPLAGGALIGLVGLPWVVAVDVASFLVGLAALLWVRFPDRLFRRQEESFARTVVGGWRFLARRRPLLVMIVFFMVENYLGTLAVTLTVPSVLSFSGTTAVGVVTAVGGAGAVAGSLIVALWGGTARRATGMVGFVGGVGLGVLLVGLRPSVTLAAVGALVWWASMSILNAHWLAIIQLKVGPDLQGRVLATNQMLAVAMTPLAFLTAPPLAERFSGLLDPGGALAGTVGRVLGTGPGRGTGLLLVTCGVLLIGWAVLGLSYRPLRYMEDELPDAVAGAEIAEDLDTLQAAADRALPDRPSHSSVPSRHTD</sequence>
<dbReference type="InterPro" id="IPR009081">
    <property type="entry name" value="PP-bd_ACP"/>
</dbReference>
<dbReference type="Pfam" id="PF13193">
    <property type="entry name" value="AMP-binding_C"/>
    <property type="match status" value="1"/>
</dbReference>
<dbReference type="Proteomes" id="UP001432222">
    <property type="component" value="Chromosome"/>
</dbReference>
<dbReference type="Pfam" id="PF00975">
    <property type="entry name" value="Thioesterase"/>
    <property type="match status" value="1"/>
</dbReference>
<feature type="transmembrane region" description="Helical" evidence="3">
    <location>
        <begin position="1693"/>
        <end position="1712"/>
    </location>
</feature>
<dbReference type="InterPro" id="IPR001242">
    <property type="entry name" value="Condensation_dom"/>
</dbReference>
<dbReference type="Gene3D" id="1.20.1250.20">
    <property type="entry name" value="MFS general substrate transporter like domains"/>
    <property type="match status" value="1"/>
</dbReference>
<feature type="transmembrane region" description="Helical" evidence="3">
    <location>
        <begin position="1718"/>
        <end position="1741"/>
    </location>
</feature>
<feature type="compositionally biased region" description="Low complexity" evidence="2">
    <location>
        <begin position="25"/>
        <end position="38"/>
    </location>
</feature>
<proteinExistence type="predicted"/>
<evidence type="ECO:0000259" key="6">
    <source>
        <dbReference type="Pfam" id="PF00668"/>
    </source>
</evidence>
<dbReference type="CDD" id="cd19531">
    <property type="entry name" value="LCL_NRPS-like"/>
    <property type="match status" value="1"/>
</dbReference>
<dbReference type="Gene3D" id="2.30.38.10">
    <property type="entry name" value="Luciferase, Domain 3"/>
    <property type="match status" value="1"/>
</dbReference>
<keyword evidence="3" id="KW-0812">Transmembrane</keyword>
<evidence type="ECO:0000259" key="7">
    <source>
        <dbReference type="Pfam" id="PF00975"/>
    </source>
</evidence>
<feature type="domain" description="AMP-binding enzyme C-terminal" evidence="8">
    <location>
        <begin position="931"/>
        <end position="1006"/>
    </location>
</feature>
<dbReference type="Gene3D" id="3.30.559.10">
    <property type="entry name" value="Chloramphenicol acetyltransferase-like domain"/>
    <property type="match status" value="1"/>
</dbReference>
<feature type="domain" description="Carrier" evidence="5">
    <location>
        <begin position="1055"/>
        <end position="1101"/>
    </location>
</feature>
<evidence type="ECO:0000256" key="1">
    <source>
        <dbReference type="ARBA" id="ARBA00001957"/>
    </source>
</evidence>
<protein>
    <submittedName>
        <fullName evidence="9">Amino acid adenylation domain-containing protein</fullName>
    </submittedName>
</protein>
<organism evidence="9 10">
    <name type="scientific">Kitasatospora purpeofusca</name>
    <dbReference type="NCBI Taxonomy" id="67352"/>
    <lineage>
        <taxon>Bacteria</taxon>
        <taxon>Bacillati</taxon>
        <taxon>Actinomycetota</taxon>
        <taxon>Actinomycetes</taxon>
        <taxon>Kitasatosporales</taxon>
        <taxon>Streptomycetaceae</taxon>
        <taxon>Kitasatospora</taxon>
    </lineage>
</organism>
<dbReference type="EMBL" id="CP108110">
    <property type="protein sequence ID" value="WUQ81862.1"/>
    <property type="molecule type" value="Genomic_DNA"/>
</dbReference>
<name>A0ABZ1TSE0_9ACTN</name>
<dbReference type="CDD" id="cd06173">
    <property type="entry name" value="MFS_MefA_like"/>
    <property type="match status" value="1"/>
</dbReference>
<feature type="domain" description="AMP-dependent synthetase/ligase" evidence="4">
    <location>
        <begin position="516"/>
        <end position="874"/>
    </location>
</feature>
<dbReference type="InterPro" id="IPR010071">
    <property type="entry name" value="AA_adenyl_dom"/>
</dbReference>